<dbReference type="GO" id="GO:0003677">
    <property type="term" value="F:DNA binding"/>
    <property type="evidence" value="ECO:0007669"/>
    <property type="project" value="InterPro"/>
</dbReference>
<dbReference type="Pfam" id="PF05869">
    <property type="entry name" value="Dam"/>
    <property type="match status" value="1"/>
</dbReference>
<dbReference type="AlphaFoldDB" id="X1SYN5"/>
<name>X1SYN5_9ZZZZ</name>
<sequence>ASSEKANETVKAETIYTLEDNGLSQEWYGNVWMNPPYSQPLIDDFSRRLVNEYFTNQINQACVLVNNATETTWFQRMLNVCSSICFISGRIKFIDENGEPSGAPLQGQCVLYLGKNKEVFHKFFNSFGIVLCQTPVK</sequence>
<evidence type="ECO:0008006" key="2">
    <source>
        <dbReference type="Google" id="ProtNLM"/>
    </source>
</evidence>
<protein>
    <recommendedName>
        <fullName evidence="2">DNA N-6-adenine-methyltransferase (Dam)</fullName>
    </recommendedName>
</protein>
<dbReference type="GO" id="GO:0009007">
    <property type="term" value="F:site-specific DNA-methyltransferase (adenine-specific) activity"/>
    <property type="evidence" value="ECO:0007669"/>
    <property type="project" value="InterPro"/>
</dbReference>
<organism evidence="1">
    <name type="scientific">marine sediment metagenome</name>
    <dbReference type="NCBI Taxonomy" id="412755"/>
    <lineage>
        <taxon>unclassified sequences</taxon>
        <taxon>metagenomes</taxon>
        <taxon>ecological metagenomes</taxon>
    </lineage>
</organism>
<gene>
    <name evidence="1" type="ORF">S12H4_27535</name>
</gene>
<dbReference type="EMBL" id="BARW01015726">
    <property type="protein sequence ID" value="GAI98187.1"/>
    <property type="molecule type" value="Genomic_DNA"/>
</dbReference>
<reference evidence="1" key="1">
    <citation type="journal article" date="2014" name="Front. Microbiol.">
        <title>High frequency of phylogenetically diverse reductive dehalogenase-homologous genes in deep subseafloor sedimentary metagenomes.</title>
        <authorList>
            <person name="Kawai M."/>
            <person name="Futagami T."/>
            <person name="Toyoda A."/>
            <person name="Takaki Y."/>
            <person name="Nishi S."/>
            <person name="Hori S."/>
            <person name="Arai W."/>
            <person name="Tsubouchi T."/>
            <person name="Morono Y."/>
            <person name="Uchiyama I."/>
            <person name="Ito T."/>
            <person name="Fujiyama A."/>
            <person name="Inagaki F."/>
            <person name="Takami H."/>
        </authorList>
    </citation>
    <scope>NUCLEOTIDE SEQUENCE</scope>
    <source>
        <strain evidence="1">Expedition CK06-06</strain>
    </source>
</reference>
<comment type="caution">
    <text evidence="1">The sequence shown here is derived from an EMBL/GenBank/DDBJ whole genome shotgun (WGS) entry which is preliminary data.</text>
</comment>
<evidence type="ECO:0000313" key="1">
    <source>
        <dbReference type="EMBL" id="GAI98187.1"/>
    </source>
</evidence>
<feature type="non-terminal residue" evidence="1">
    <location>
        <position position="1"/>
    </location>
</feature>
<accession>X1SYN5</accession>
<proteinExistence type="predicted"/>
<dbReference type="GO" id="GO:0009307">
    <property type="term" value="P:DNA restriction-modification system"/>
    <property type="evidence" value="ECO:0007669"/>
    <property type="project" value="InterPro"/>
</dbReference>
<dbReference type="InterPro" id="IPR008593">
    <property type="entry name" value="Dam_MeTrfase"/>
</dbReference>